<reference evidence="2" key="1">
    <citation type="submission" date="2023-05" db="EMBL/GenBank/DDBJ databases">
        <title>Genome and transcriptome analyses reveal genes involved in the formation of fine ridges on petal epidermal cells in Hibiscus trionum.</title>
        <authorList>
            <person name="Koshimizu S."/>
            <person name="Masuda S."/>
            <person name="Ishii T."/>
            <person name="Shirasu K."/>
            <person name="Hoshino A."/>
            <person name="Arita M."/>
        </authorList>
    </citation>
    <scope>NUCLEOTIDE SEQUENCE</scope>
    <source>
        <strain evidence="2">Hamamatsu line</strain>
    </source>
</reference>
<gene>
    <name evidence="2" type="ORF">HRI_004283700</name>
</gene>
<name>A0A9W7MNR2_HIBTR</name>
<comment type="caution">
    <text evidence="2">The sequence shown here is derived from an EMBL/GenBank/DDBJ whole genome shotgun (WGS) entry which is preliminary data.</text>
</comment>
<evidence type="ECO:0000256" key="1">
    <source>
        <dbReference type="SAM" id="MobiDB-lite"/>
    </source>
</evidence>
<dbReference type="EMBL" id="BSYR01000045">
    <property type="protein sequence ID" value="GMJ06145.1"/>
    <property type="molecule type" value="Genomic_DNA"/>
</dbReference>
<evidence type="ECO:0000313" key="3">
    <source>
        <dbReference type="Proteomes" id="UP001165190"/>
    </source>
</evidence>
<protein>
    <submittedName>
        <fullName evidence="2">Uncharacterized protein</fullName>
    </submittedName>
</protein>
<keyword evidence="3" id="KW-1185">Reference proteome</keyword>
<dbReference type="OrthoDB" id="1911637at2759"/>
<dbReference type="AlphaFoldDB" id="A0A9W7MNR2"/>
<organism evidence="2 3">
    <name type="scientific">Hibiscus trionum</name>
    <name type="common">Flower of an hour</name>
    <dbReference type="NCBI Taxonomy" id="183268"/>
    <lineage>
        <taxon>Eukaryota</taxon>
        <taxon>Viridiplantae</taxon>
        <taxon>Streptophyta</taxon>
        <taxon>Embryophyta</taxon>
        <taxon>Tracheophyta</taxon>
        <taxon>Spermatophyta</taxon>
        <taxon>Magnoliopsida</taxon>
        <taxon>eudicotyledons</taxon>
        <taxon>Gunneridae</taxon>
        <taxon>Pentapetalae</taxon>
        <taxon>rosids</taxon>
        <taxon>malvids</taxon>
        <taxon>Malvales</taxon>
        <taxon>Malvaceae</taxon>
        <taxon>Malvoideae</taxon>
        <taxon>Hibiscus</taxon>
    </lineage>
</organism>
<dbReference type="Proteomes" id="UP001165190">
    <property type="component" value="Unassembled WGS sequence"/>
</dbReference>
<proteinExistence type="predicted"/>
<sequence>MLLTYIYVHAGYEIIISSGVGLHGMARVEGLEKVTRSRSMLGNSGGDTEEDVDSNKNDNVEGTSTALWIVQIYS</sequence>
<feature type="region of interest" description="Disordered" evidence="1">
    <location>
        <begin position="38"/>
        <end position="59"/>
    </location>
</feature>
<evidence type="ECO:0000313" key="2">
    <source>
        <dbReference type="EMBL" id="GMJ06145.1"/>
    </source>
</evidence>
<accession>A0A9W7MNR2</accession>